<dbReference type="FunFam" id="2.170.130.10:FF:000003">
    <property type="entry name" value="SusC/RagA family TonB-linked outer membrane protein"/>
    <property type="match status" value="1"/>
</dbReference>
<comment type="subcellular location">
    <subcellularLocation>
        <location evidence="1">Cell outer membrane</location>
        <topology evidence="1">Multi-pass membrane protein</topology>
    </subcellularLocation>
</comment>
<keyword evidence="1" id="KW-0812">Transmembrane</keyword>
<evidence type="ECO:0000313" key="5">
    <source>
        <dbReference type="Proteomes" id="UP000061809"/>
    </source>
</evidence>
<name>A0A0P0FWT1_9BACE</name>
<dbReference type="EMBL" id="CP012801">
    <property type="protein sequence ID" value="ALJ59778.1"/>
    <property type="molecule type" value="Genomic_DNA"/>
</dbReference>
<evidence type="ECO:0000256" key="2">
    <source>
        <dbReference type="SAM" id="SignalP"/>
    </source>
</evidence>
<keyword evidence="4" id="KW-0675">Receptor</keyword>
<dbReference type="Proteomes" id="UP000061809">
    <property type="component" value="Chromosome"/>
</dbReference>
<dbReference type="KEGG" id="bcel:BcellWH2_02539"/>
<dbReference type="InterPro" id="IPR012910">
    <property type="entry name" value="Plug_dom"/>
</dbReference>
<dbReference type="AlphaFoldDB" id="A0A0P0FWT1"/>
<keyword evidence="1" id="KW-0813">Transport</keyword>
<dbReference type="PROSITE" id="PS52016">
    <property type="entry name" value="TONB_DEPENDENT_REC_3"/>
    <property type="match status" value="1"/>
</dbReference>
<evidence type="ECO:0000256" key="1">
    <source>
        <dbReference type="PROSITE-ProRule" id="PRU01360"/>
    </source>
</evidence>
<evidence type="ECO:0000313" key="4">
    <source>
        <dbReference type="EMBL" id="ALJ59778.1"/>
    </source>
</evidence>
<dbReference type="SUPFAM" id="SSF49464">
    <property type="entry name" value="Carboxypeptidase regulatory domain-like"/>
    <property type="match status" value="1"/>
</dbReference>
<gene>
    <name evidence="4" type="ORF">BcellWH2_02539</name>
</gene>
<dbReference type="Pfam" id="PF13715">
    <property type="entry name" value="CarbopepD_reg_2"/>
    <property type="match status" value="1"/>
</dbReference>
<proteinExistence type="inferred from homology"/>
<dbReference type="NCBIfam" id="TIGR04057">
    <property type="entry name" value="SusC_RagA_signa"/>
    <property type="match status" value="1"/>
</dbReference>
<feature type="signal peptide" evidence="2">
    <location>
        <begin position="1"/>
        <end position="26"/>
    </location>
</feature>
<evidence type="ECO:0000259" key="3">
    <source>
        <dbReference type="Pfam" id="PF07715"/>
    </source>
</evidence>
<comment type="similarity">
    <text evidence="1">Belongs to the TonB-dependent receptor family.</text>
</comment>
<keyword evidence="1" id="KW-0472">Membrane</keyword>
<accession>A0A0P0FWT1</accession>
<feature type="domain" description="TonB-dependent receptor plug" evidence="3">
    <location>
        <begin position="133"/>
        <end position="238"/>
    </location>
</feature>
<dbReference type="InterPro" id="IPR023996">
    <property type="entry name" value="TonB-dep_OMP_SusC/RagA"/>
</dbReference>
<dbReference type="Pfam" id="PF07715">
    <property type="entry name" value="Plug"/>
    <property type="match status" value="1"/>
</dbReference>
<feature type="chain" id="PRO_5006046783" evidence="2">
    <location>
        <begin position="27"/>
        <end position="1068"/>
    </location>
</feature>
<dbReference type="InterPro" id="IPR008969">
    <property type="entry name" value="CarboxyPept-like_regulatory"/>
</dbReference>
<reference evidence="4 5" key="1">
    <citation type="journal article" date="2015" name="Science">
        <title>Genetic determinants of in vivo fitness and diet responsiveness in multiple human gut Bacteroides.</title>
        <authorList>
            <person name="Wu M."/>
            <person name="McNulty N.P."/>
            <person name="Rodionov D.A."/>
            <person name="Khoroshkin M.S."/>
            <person name="Griffin N.W."/>
            <person name="Cheng J."/>
            <person name="Latreille P."/>
            <person name="Kerstetter R.A."/>
            <person name="Terrapon N."/>
            <person name="Henrissat B."/>
            <person name="Osterman A.L."/>
            <person name="Gordon J.I."/>
        </authorList>
    </citation>
    <scope>NUCLEOTIDE SEQUENCE [LARGE SCALE GENOMIC DNA]</scope>
    <source>
        <strain evidence="4 5">WH2</strain>
    </source>
</reference>
<dbReference type="GO" id="GO:0009279">
    <property type="term" value="C:cell outer membrane"/>
    <property type="evidence" value="ECO:0007669"/>
    <property type="project" value="UniProtKB-SubCell"/>
</dbReference>
<dbReference type="PATRIC" id="fig|246787.4.peg.2614"/>
<dbReference type="InterPro" id="IPR023997">
    <property type="entry name" value="TonB-dep_OMP_SusC/RagA_CS"/>
</dbReference>
<dbReference type="Gene3D" id="2.60.40.1120">
    <property type="entry name" value="Carboxypeptidase-like, regulatory domain"/>
    <property type="match status" value="1"/>
</dbReference>
<dbReference type="SUPFAM" id="SSF56935">
    <property type="entry name" value="Porins"/>
    <property type="match status" value="1"/>
</dbReference>
<keyword evidence="2" id="KW-0732">Signal</keyword>
<dbReference type="Gene3D" id="2.170.130.10">
    <property type="entry name" value="TonB-dependent receptor, plug domain"/>
    <property type="match status" value="1"/>
</dbReference>
<protein>
    <submittedName>
        <fullName evidence="4">TonB dependent receptor</fullName>
    </submittedName>
</protein>
<dbReference type="InterPro" id="IPR039426">
    <property type="entry name" value="TonB-dep_rcpt-like"/>
</dbReference>
<organism evidence="4 5">
    <name type="scientific">Bacteroides cellulosilyticus</name>
    <dbReference type="NCBI Taxonomy" id="246787"/>
    <lineage>
        <taxon>Bacteria</taxon>
        <taxon>Pseudomonadati</taxon>
        <taxon>Bacteroidota</taxon>
        <taxon>Bacteroidia</taxon>
        <taxon>Bacteroidales</taxon>
        <taxon>Bacteroidaceae</taxon>
        <taxon>Bacteroides</taxon>
    </lineage>
</organism>
<dbReference type="RefSeq" id="WP_029426191.1">
    <property type="nucleotide sequence ID" value="NZ_CP012801.1"/>
</dbReference>
<dbReference type="InterPro" id="IPR037066">
    <property type="entry name" value="Plug_dom_sf"/>
</dbReference>
<sequence length="1068" mass="118959">MKKRYYIAAMFALGLVAQPAILRANAADEANSIAAVQQQKQRISGLLTDSNGDPIIGATIRVQGTTNRGVISDVEGRYSIEAAPGEVLEFSYIGFVSVEHRVKADETTFNLRMEMDAIATEEVVVVGYGKQKKESVVSSMSTVGPAQLSVKSANLTNNIAGKLSGLIAVQRSGEPGWDDAQFFIRGISSYAGGTDPLVLVDGVPRKMNDIDVDEIETFSILKDAAATAVYGAEGANGVVLITSKRGKSQKTVVSMSAEYGYSTPLRLPNLMNSYDYLSLYNEADWNSNGNPRANYTAPVSDADLEKYRSGVDPDLYPDADWMSMLRDHTSSQRYTINFRGGGDRVRFFVSGAYYTQDGVYKEKKNADYDSNINFDRYNLRSNIDFELSKTTRMSVDMSGQYINRVAPSKKAEDIFGGMTLQPVHLYPQIYSDGSASQHPNYDNSGLRQNPYNFLYFSGYSKSWDATFQSKVLLEQDLDFITKGLSIRGSVSFDANSNQYVNRTMSAATFAATGRDADGNLIFKSLESGSALSNPSSGSSGGEKKIYIEASLNYKRNFSNKHDVTGLLLYNQKETQKQNKSGLQLLPYRKQSIVGRGSYTYDNRYTIEGSFGMTGSENFAPGHRWGIFPAVGGAWYVSHEKFFEPVQKVISTLKLRASYGRTGNDQIKINNEDLRFPYQEAMNTDAGGLNLGISGISNGNAQNWFGGLSENRAYYANLRWEIEDKTNFGFDLGLLNGQIDLSMDYFSNRRKDILITRNTIPSMSGLQSNPTQNYGIVSNKGLDGNLTFKQHVGDVNLTFRANYTYAKNKIVETDEIKHRYSYQDLTGMSLWTPYLYIADGLYTPDDFNITIDPVSGAESYQLKSGMADPGASVAPGDIKYRDLNEDGVINDDDKTYRNGYLDKTPRSVYGLSLNAEWKGFFAGIFFQGVTGCSINLMSKASNFMPFNQGKDASSARMEAMSRWKASDPYNDNVLYPRLRNNTFAHNLQASTWWYRDASFIRLKNVEFGYQFNKKQLKSLRLTNLRLYVQGTNLKTWDHVKYWDPELGDANSGAKYPISSTWTFGAEVTF</sequence>
<keyword evidence="1" id="KW-1134">Transmembrane beta strand</keyword>
<keyword evidence="1" id="KW-0998">Cell outer membrane</keyword>
<dbReference type="NCBIfam" id="TIGR04056">
    <property type="entry name" value="OMP_RagA_SusC"/>
    <property type="match status" value="1"/>
</dbReference>